<feature type="region of interest" description="Disordered" evidence="1">
    <location>
        <begin position="339"/>
        <end position="377"/>
    </location>
</feature>
<feature type="domain" description="DUF7625" evidence="4">
    <location>
        <begin position="475"/>
        <end position="568"/>
    </location>
</feature>
<evidence type="ECO:0000259" key="2">
    <source>
        <dbReference type="Pfam" id="PF01936"/>
    </source>
</evidence>
<dbReference type="InterPro" id="IPR024768">
    <property type="entry name" value="Marf1"/>
</dbReference>
<dbReference type="InterPro" id="IPR021139">
    <property type="entry name" value="NYN"/>
</dbReference>
<dbReference type="InterPro" id="IPR025677">
    <property type="entry name" value="OST-HTH-assoc_dom"/>
</dbReference>
<reference evidence="5" key="1">
    <citation type="journal article" date="2016" name="Nat. Genet.">
        <title>A high-quality carrot genome assembly provides new insights into carotenoid accumulation and asterid genome evolution.</title>
        <authorList>
            <person name="Iorizzo M."/>
            <person name="Ellison S."/>
            <person name="Senalik D."/>
            <person name="Zeng P."/>
            <person name="Satapoomin P."/>
            <person name="Huang J."/>
            <person name="Bowman M."/>
            <person name="Iovene M."/>
            <person name="Sanseverino W."/>
            <person name="Cavagnaro P."/>
            <person name="Yildiz M."/>
            <person name="Macko-Podgorni A."/>
            <person name="Moranska E."/>
            <person name="Grzebelus E."/>
            <person name="Grzebelus D."/>
            <person name="Ashrafi H."/>
            <person name="Zheng Z."/>
            <person name="Cheng S."/>
            <person name="Spooner D."/>
            <person name="Van Deynze A."/>
            <person name="Simon P."/>
        </authorList>
    </citation>
    <scope>NUCLEOTIDE SEQUENCE</scope>
    <source>
        <tissue evidence="5">Leaf</tissue>
    </source>
</reference>
<evidence type="ECO:0000259" key="4">
    <source>
        <dbReference type="Pfam" id="PF24620"/>
    </source>
</evidence>
<keyword evidence="6" id="KW-1185">Reference proteome</keyword>
<evidence type="ECO:0000256" key="1">
    <source>
        <dbReference type="SAM" id="MobiDB-lite"/>
    </source>
</evidence>
<gene>
    <name evidence="5" type="ORF">DCAR_0729057</name>
</gene>
<dbReference type="EMBL" id="CP093349">
    <property type="protein sequence ID" value="WOH09599.1"/>
    <property type="molecule type" value="Genomic_DNA"/>
</dbReference>
<feature type="compositionally biased region" description="Polar residues" evidence="1">
    <location>
        <begin position="394"/>
        <end position="436"/>
    </location>
</feature>
<dbReference type="GO" id="GO:0010468">
    <property type="term" value="P:regulation of gene expression"/>
    <property type="evidence" value="ECO:0007669"/>
    <property type="project" value="InterPro"/>
</dbReference>
<protein>
    <recommendedName>
        <fullName evidence="7">NYN domain-containing protein</fullName>
    </recommendedName>
</protein>
<dbReference type="Pfam" id="PF01936">
    <property type="entry name" value="NYN"/>
    <property type="match status" value="1"/>
</dbReference>
<dbReference type="GO" id="GO:0004540">
    <property type="term" value="F:RNA nuclease activity"/>
    <property type="evidence" value="ECO:0007669"/>
    <property type="project" value="InterPro"/>
</dbReference>
<proteinExistence type="predicted"/>
<dbReference type="PANTHER" id="PTHR14379">
    <property type="entry name" value="LIMKAIN B LKAP"/>
    <property type="match status" value="1"/>
</dbReference>
<dbReference type="Gene3D" id="3.40.50.1010">
    <property type="entry name" value="5'-nuclease"/>
    <property type="match status" value="1"/>
</dbReference>
<dbReference type="Pfam" id="PF14418">
    <property type="entry name" value="OHA"/>
    <property type="match status" value="1"/>
</dbReference>
<dbReference type="AlphaFoldDB" id="A0AAF0XM97"/>
<feature type="domain" description="OST-HTH associated" evidence="3">
    <location>
        <begin position="594"/>
        <end position="651"/>
    </location>
</feature>
<feature type="region of interest" description="Disordered" evidence="1">
    <location>
        <begin position="227"/>
        <end position="287"/>
    </location>
</feature>
<dbReference type="Pfam" id="PF24620">
    <property type="entry name" value="DUF7625"/>
    <property type="match status" value="1"/>
</dbReference>
<reference evidence="5" key="2">
    <citation type="submission" date="2022-03" db="EMBL/GenBank/DDBJ databases">
        <title>Draft title - Genomic analysis of global carrot germplasm unveils the trajectory of domestication and the origin of high carotenoid orange carrot.</title>
        <authorList>
            <person name="Iorizzo M."/>
            <person name="Ellison S."/>
            <person name="Senalik D."/>
            <person name="Macko-Podgorni A."/>
            <person name="Grzebelus D."/>
            <person name="Bostan H."/>
            <person name="Rolling W."/>
            <person name="Curaba J."/>
            <person name="Simon P."/>
        </authorList>
    </citation>
    <scope>NUCLEOTIDE SEQUENCE</scope>
    <source>
        <tissue evidence="5">Leaf</tissue>
    </source>
</reference>
<dbReference type="PANTHER" id="PTHR14379:SF7">
    <property type="entry name" value="ENDONUCLEASE OR GLYCOSYL HYDROLASE-RELATED"/>
    <property type="match status" value="1"/>
</dbReference>
<evidence type="ECO:0000259" key="3">
    <source>
        <dbReference type="Pfam" id="PF14418"/>
    </source>
</evidence>
<evidence type="ECO:0000313" key="5">
    <source>
        <dbReference type="EMBL" id="WOH09599.1"/>
    </source>
</evidence>
<feature type="compositionally biased region" description="Polar residues" evidence="1">
    <location>
        <begin position="246"/>
        <end position="274"/>
    </location>
</feature>
<evidence type="ECO:0008006" key="7">
    <source>
        <dbReference type="Google" id="ProtNLM"/>
    </source>
</evidence>
<dbReference type="InterPro" id="IPR056042">
    <property type="entry name" value="DUF7625"/>
</dbReference>
<accession>A0AAF0XM97</accession>
<dbReference type="CDD" id="cd10910">
    <property type="entry name" value="PIN_limkain_b1_N_like"/>
    <property type="match status" value="1"/>
</dbReference>
<feature type="region of interest" description="Disordered" evidence="1">
    <location>
        <begin position="393"/>
        <end position="450"/>
    </location>
</feature>
<dbReference type="GO" id="GO:0005777">
    <property type="term" value="C:peroxisome"/>
    <property type="evidence" value="ECO:0007669"/>
    <property type="project" value="InterPro"/>
</dbReference>
<dbReference type="KEGG" id="dcr:108196152"/>
<evidence type="ECO:0000313" key="6">
    <source>
        <dbReference type="Proteomes" id="UP000077755"/>
    </source>
</evidence>
<name>A0AAF0XM97_DAUCS</name>
<dbReference type="Proteomes" id="UP000077755">
    <property type="component" value="Chromosome 7"/>
</dbReference>
<feature type="domain" description="NYN" evidence="2">
    <location>
        <begin position="26"/>
        <end position="161"/>
    </location>
</feature>
<organism evidence="5 6">
    <name type="scientific">Daucus carota subsp. sativus</name>
    <name type="common">Carrot</name>
    <dbReference type="NCBI Taxonomy" id="79200"/>
    <lineage>
        <taxon>Eukaryota</taxon>
        <taxon>Viridiplantae</taxon>
        <taxon>Streptophyta</taxon>
        <taxon>Embryophyta</taxon>
        <taxon>Tracheophyta</taxon>
        <taxon>Spermatophyta</taxon>
        <taxon>Magnoliopsida</taxon>
        <taxon>eudicotyledons</taxon>
        <taxon>Gunneridae</taxon>
        <taxon>Pentapetalae</taxon>
        <taxon>asterids</taxon>
        <taxon>campanulids</taxon>
        <taxon>Apiales</taxon>
        <taxon>Apiaceae</taxon>
        <taxon>Apioideae</taxon>
        <taxon>Scandiceae</taxon>
        <taxon>Daucinae</taxon>
        <taxon>Daucus</taxon>
        <taxon>Daucus sect. Daucus</taxon>
    </lineage>
</organism>
<sequence length="656" mass="71549">MGGSGGNNGTIPPLASIPEPQYSTAKISVWWDIENCQVPKGCDPHSIAQNIASALVKMNYGGAVSISAYGDTNRIPAYVQQALNSTGIALNHVPAGVKDASDKKILVDMLFWAVDNSAPANYLLISGDRDFSNALHQLRMRRYNILLAQPQRASAPLLAAARSVWLWTSLLAGGPPVTNVESLPLLHNGYGQKVNNDQLRIPVTESFLPSQPVDTFYESAHSVNQRFSSMGRGTTDAKYKGKQLRKTSSQPIIPRTSGSPVGFQDDQNSANSYQPEYPHPKQDSQELSGVYNSKESVGLATPNCFPGDTDSSWTHSSNFQKSYQDHYSLPVRPSNFSMPPASAFPPGNLFPPNQHGRPPHLMPPRWDGPSSKSAPLLNLPDIGKLNLSEYPSRDYNSSVSQSWKGGQLKPNSMLESPNQVNTNSPVKGHMTNNSSPFLHDTQKSSHPNGAPEFSLPPSSAIGTAGNVSSSGVWGTPGCPRPSEYIQGLIGMILLTLNTLKSEKMMPTEANITDCIRYGDLKHRSTDVKKALESAVEQQLVVKQNLGASQLYVGKNEKLWKCVNPIGANPKQYPKATWDELQNFLKSSSGRSVIIASNCRYEAATIIKNLCLKDHSLGEILQILYMAINIRKWIIHHQSGWQPINITLAETNPDSGC</sequence>